<sequence>MNSIKEKQRSSNSGETKWFLSNAKSIKDVVFVLAGGSSDEISILNQIGIEPKVVIVDQEKLLPTSLPPNELVEEKSAAKAIKIAKILTEKKAVYDIIIGCESVIVLDGEIIGRPKDSDAALSILSRLNNRWHSSFTGVTLIDSSHRIIKFHVKTDIKFCDVPVEMYQEYVKSGEWFNQTGAYSIRGKGVTFIECFNGVLPGIPVCKLIQKIREVSLSPKSSLNPTSPASIIKHRPIPLPRTIFLASNLDPVNTGTNKTVETGKKSECYGAPCIYQPSLKDSVSNKSTVKEKKDRHKYATQSANVSGEKIIKKKEEETRLLNASSSKKEHRYKCIYATASGDESCEITIKEEDEDEEEFPKYYHNVQGYIRSTDFTNAYPVSEDNFNDVEIISDPFGLLKTPLELVTLPSINSSKTPFHASQNTPSFHHHQRLQQNKEYGLESNRTMISAEEIFESRQQRRPQPQSLQSVQHIFRQHLSPKNISTNYRGIGRP</sequence>
<protein>
    <submittedName>
        <fullName evidence="2">Maf-like protein</fullName>
    </submittedName>
</protein>
<evidence type="ECO:0000313" key="2">
    <source>
        <dbReference type="WBParaSite" id="PS1159_v2.g23416.t1"/>
    </source>
</evidence>
<organism evidence="1 2">
    <name type="scientific">Panagrolaimus sp. PS1159</name>
    <dbReference type="NCBI Taxonomy" id="55785"/>
    <lineage>
        <taxon>Eukaryota</taxon>
        <taxon>Metazoa</taxon>
        <taxon>Ecdysozoa</taxon>
        <taxon>Nematoda</taxon>
        <taxon>Chromadorea</taxon>
        <taxon>Rhabditida</taxon>
        <taxon>Tylenchina</taxon>
        <taxon>Panagrolaimomorpha</taxon>
        <taxon>Panagrolaimoidea</taxon>
        <taxon>Panagrolaimidae</taxon>
        <taxon>Panagrolaimus</taxon>
    </lineage>
</organism>
<dbReference type="WBParaSite" id="PS1159_v2.g23416.t1">
    <property type="protein sequence ID" value="PS1159_v2.g23416.t1"/>
    <property type="gene ID" value="PS1159_v2.g23416"/>
</dbReference>
<evidence type="ECO:0000313" key="1">
    <source>
        <dbReference type="Proteomes" id="UP000887580"/>
    </source>
</evidence>
<reference evidence="2" key="1">
    <citation type="submission" date="2022-11" db="UniProtKB">
        <authorList>
            <consortium name="WormBaseParasite"/>
        </authorList>
    </citation>
    <scope>IDENTIFICATION</scope>
</reference>
<accession>A0AC35G2D4</accession>
<dbReference type="Proteomes" id="UP000887580">
    <property type="component" value="Unplaced"/>
</dbReference>
<proteinExistence type="predicted"/>
<name>A0AC35G2D4_9BILA</name>